<name>A0ABW4PRG2_9ACTN</name>
<comment type="caution">
    <text evidence="2">The sequence shown here is derived from an EMBL/GenBank/DDBJ whole genome shotgun (WGS) entry which is preliminary data.</text>
</comment>
<dbReference type="RefSeq" id="WP_380902647.1">
    <property type="nucleotide sequence ID" value="NZ_JBHUFU010000013.1"/>
</dbReference>
<evidence type="ECO:0000313" key="3">
    <source>
        <dbReference type="Proteomes" id="UP001597365"/>
    </source>
</evidence>
<dbReference type="Pfam" id="PF07179">
    <property type="entry name" value="SseB"/>
    <property type="match status" value="1"/>
</dbReference>
<evidence type="ECO:0000259" key="1">
    <source>
        <dbReference type="Pfam" id="PF07179"/>
    </source>
</evidence>
<dbReference type="EMBL" id="JBHUFU010000013">
    <property type="protein sequence ID" value="MFD1832083.1"/>
    <property type="molecule type" value="Genomic_DNA"/>
</dbReference>
<protein>
    <submittedName>
        <fullName evidence="2">SseB family protein</fullName>
    </submittedName>
</protein>
<evidence type="ECO:0000313" key="2">
    <source>
        <dbReference type="EMBL" id="MFD1832083.1"/>
    </source>
</evidence>
<proteinExistence type="predicted"/>
<sequence length="134" mass="13849">MELAEGIAAVRAGRGNPQALLGEFRRAAVLVPVVDGGLSTAAFGGVRWIHAFTDEAALARFARMRGAAPDRAWEYVSVLGARLLDVVVPRMDGPGGVAVNVADGDGSMLFPPVRGIVPDAVAVDVDTARGEGAR</sequence>
<gene>
    <name evidence="2" type="ORF">ACFSJS_20880</name>
</gene>
<dbReference type="Proteomes" id="UP001597365">
    <property type="component" value="Unassembled WGS sequence"/>
</dbReference>
<feature type="domain" description="SseB protein N-terminal" evidence="1">
    <location>
        <begin position="5"/>
        <end position="103"/>
    </location>
</feature>
<dbReference type="InterPro" id="IPR009839">
    <property type="entry name" value="SseB_N"/>
</dbReference>
<organism evidence="2 3">
    <name type="scientific">Streptomyces desertarenae</name>
    <dbReference type="NCBI Taxonomy" id="2666184"/>
    <lineage>
        <taxon>Bacteria</taxon>
        <taxon>Bacillati</taxon>
        <taxon>Actinomycetota</taxon>
        <taxon>Actinomycetes</taxon>
        <taxon>Kitasatosporales</taxon>
        <taxon>Streptomycetaceae</taxon>
        <taxon>Streptomyces</taxon>
    </lineage>
</organism>
<accession>A0ABW4PRG2</accession>
<reference evidence="3" key="1">
    <citation type="journal article" date="2019" name="Int. J. Syst. Evol. Microbiol.">
        <title>The Global Catalogue of Microorganisms (GCM) 10K type strain sequencing project: providing services to taxonomists for standard genome sequencing and annotation.</title>
        <authorList>
            <consortium name="The Broad Institute Genomics Platform"/>
            <consortium name="The Broad Institute Genome Sequencing Center for Infectious Disease"/>
            <person name="Wu L."/>
            <person name="Ma J."/>
        </authorList>
    </citation>
    <scope>NUCLEOTIDE SEQUENCE [LARGE SCALE GENOMIC DNA]</scope>
    <source>
        <strain evidence="3">CGMCC 4.7455</strain>
    </source>
</reference>
<keyword evidence="3" id="KW-1185">Reference proteome</keyword>